<evidence type="ECO:0000313" key="3">
    <source>
        <dbReference type="EMBL" id="MBO8423978.1"/>
    </source>
</evidence>
<evidence type="ECO:0000259" key="1">
    <source>
        <dbReference type="Pfam" id="PF09861"/>
    </source>
</evidence>
<dbReference type="InterPro" id="IPR048068">
    <property type="entry name" value="LarA-like"/>
</dbReference>
<evidence type="ECO:0000259" key="2">
    <source>
        <dbReference type="Pfam" id="PF21113"/>
    </source>
</evidence>
<dbReference type="Pfam" id="PF09861">
    <property type="entry name" value="Lar_N"/>
    <property type="match status" value="1"/>
</dbReference>
<dbReference type="InterPro" id="IPR018657">
    <property type="entry name" value="LarA-like_N"/>
</dbReference>
<name>A0A940DGV7_9FIRM</name>
<dbReference type="EMBL" id="JADINF010000072">
    <property type="protein sequence ID" value="MBO8423978.1"/>
    <property type="molecule type" value="Genomic_DNA"/>
</dbReference>
<reference evidence="3" key="2">
    <citation type="journal article" date="2021" name="PeerJ">
        <title>Extensive microbial diversity within the chicken gut microbiome revealed by metagenomics and culture.</title>
        <authorList>
            <person name="Gilroy R."/>
            <person name="Ravi A."/>
            <person name="Getino M."/>
            <person name="Pursley I."/>
            <person name="Horton D.L."/>
            <person name="Alikhan N.F."/>
            <person name="Baker D."/>
            <person name="Gharbi K."/>
            <person name="Hall N."/>
            <person name="Watson M."/>
            <person name="Adriaenssens E.M."/>
            <person name="Foster-Nyarko E."/>
            <person name="Jarju S."/>
            <person name="Secka A."/>
            <person name="Antonio M."/>
            <person name="Oren A."/>
            <person name="Chaudhuri R.R."/>
            <person name="La Ragione R."/>
            <person name="Hildebrand F."/>
            <person name="Pallen M.J."/>
        </authorList>
    </citation>
    <scope>NUCLEOTIDE SEQUENCE</scope>
    <source>
        <strain evidence="3">517</strain>
    </source>
</reference>
<dbReference type="InterPro" id="IPR048520">
    <property type="entry name" value="LarA_C"/>
</dbReference>
<evidence type="ECO:0000313" key="4">
    <source>
        <dbReference type="Proteomes" id="UP000727857"/>
    </source>
</evidence>
<gene>
    <name evidence="3" type="primary">larA</name>
    <name evidence="3" type="ORF">IAB16_03055</name>
</gene>
<dbReference type="PANTHER" id="PTHR33171:SF17">
    <property type="entry name" value="LARA-LIKE N-TERMINAL DOMAIN-CONTAINING PROTEIN"/>
    <property type="match status" value="1"/>
</dbReference>
<accession>A0A940DGV7</accession>
<protein>
    <submittedName>
        <fullName evidence="3">Nickel-dependent lactate racemase</fullName>
    </submittedName>
</protein>
<dbReference type="Gene3D" id="3.90.226.30">
    <property type="match status" value="1"/>
</dbReference>
<organism evidence="3 4">
    <name type="scientific">Candidatus Stercoripulliclostridium pullicola</name>
    <dbReference type="NCBI Taxonomy" id="2840953"/>
    <lineage>
        <taxon>Bacteria</taxon>
        <taxon>Bacillati</taxon>
        <taxon>Bacillota</taxon>
        <taxon>Clostridia</taxon>
        <taxon>Eubacteriales</taxon>
        <taxon>Candidatus Stercoripulliclostridium</taxon>
    </lineage>
</organism>
<dbReference type="Gene3D" id="3.40.50.11440">
    <property type="match status" value="1"/>
</dbReference>
<dbReference type="GO" id="GO:0050043">
    <property type="term" value="F:lactate racemase activity"/>
    <property type="evidence" value="ECO:0007669"/>
    <property type="project" value="InterPro"/>
</dbReference>
<dbReference type="Proteomes" id="UP000727857">
    <property type="component" value="Unassembled WGS sequence"/>
</dbReference>
<dbReference type="AlphaFoldDB" id="A0A940DGV7"/>
<dbReference type="NCBIfam" id="NF033504">
    <property type="entry name" value="Ni_dep_LarA"/>
    <property type="match status" value="1"/>
</dbReference>
<dbReference type="Pfam" id="PF21113">
    <property type="entry name" value="LarA_C"/>
    <property type="match status" value="1"/>
</dbReference>
<feature type="domain" description="Lactate racemase C-terminal" evidence="2">
    <location>
        <begin position="267"/>
        <end position="405"/>
    </location>
</feature>
<reference evidence="3" key="1">
    <citation type="submission" date="2020-10" db="EMBL/GenBank/DDBJ databases">
        <authorList>
            <person name="Gilroy R."/>
        </authorList>
    </citation>
    <scope>NUCLEOTIDE SEQUENCE</scope>
    <source>
        <strain evidence="3">517</strain>
    </source>
</reference>
<dbReference type="InterPro" id="IPR043166">
    <property type="entry name" value="LarA-like_C"/>
</dbReference>
<dbReference type="PANTHER" id="PTHR33171">
    <property type="entry name" value="LAR_N DOMAIN-CONTAINING PROTEIN"/>
    <property type="match status" value="1"/>
</dbReference>
<sequence length="411" mass="44650">MKLGYDRKEIEFTPESGRLKGILLPNAVEVALTGEAEVRRALDAPIGAKRIEELVKPGEKVCIVTSDITRPMPSYIALPPLIERLNGAGIPDKDILIVFGLGSHRAHTEEEKIRLVGENIYGRIECVDSDPDDCKYIGTTSRGTRVDIYSRVADSDFVICMGNIEYHYFAGYSGGAKAIMPGVSTREAIRANHSMMVMDEARAGNLQSPVRLDIEEAGALLGIDYILNVVLDEHKKIIYAVAGDVVKAHRAGTEFLDKLYCVRIDGEADVVVVSAGGYPKDQNMYQAQKALDNAVHAVKKGGVIIWLASCKEGLGSKVFEEWMTGKSPDEMIRDIKADFVLGGHKAAAVALVLKKADVYLVSDLDAEFVRSINLTPQPSLDAAFEAATKKCGESSSVYVMPYGGSTLPVLK</sequence>
<feature type="domain" description="LarA-like N-terminal" evidence="1">
    <location>
        <begin position="5"/>
        <end position="201"/>
    </location>
</feature>
<proteinExistence type="predicted"/>
<dbReference type="InterPro" id="IPR047926">
    <property type="entry name" value="Ni_dep_LarA"/>
</dbReference>
<comment type="caution">
    <text evidence="3">The sequence shown here is derived from an EMBL/GenBank/DDBJ whole genome shotgun (WGS) entry which is preliminary data.</text>
</comment>